<dbReference type="EMBL" id="LAZR01038709">
    <property type="protein sequence ID" value="KKL18849.1"/>
    <property type="molecule type" value="Genomic_DNA"/>
</dbReference>
<comment type="caution">
    <text evidence="2">The sequence shown here is derived from an EMBL/GenBank/DDBJ whole genome shotgun (WGS) entry which is preliminary data.</text>
</comment>
<accession>A0A0F9BA75</accession>
<sequence length="79" mass="8845">MFARKDNVMRGMRIATIVFLAFGILLIGWGHFQWMSSHRSESAKIHCLVALIPGWSLIIMSWIGLAAEKLSVSLKGMRG</sequence>
<evidence type="ECO:0000256" key="1">
    <source>
        <dbReference type="SAM" id="Phobius"/>
    </source>
</evidence>
<organism evidence="2">
    <name type="scientific">marine sediment metagenome</name>
    <dbReference type="NCBI Taxonomy" id="412755"/>
    <lineage>
        <taxon>unclassified sequences</taxon>
        <taxon>metagenomes</taxon>
        <taxon>ecological metagenomes</taxon>
    </lineage>
</organism>
<proteinExistence type="predicted"/>
<keyword evidence="1" id="KW-0472">Membrane</keyword>
<feature type="transmembrane region" description="Helical" evidence="1">
    <location>
        <begin position="43"/>
        <end position="67"/>
    </location>
</feature>
<evidence type="ECO:0000313" key="2">
    <source>
        <dbReference type="EMBL" id="KKL18849.1"/>
    </source>
</evidence>
<keyword evidence="1" id="KW-1133">Transmembrane helix</keyword>
<feature type="transmembrane region" description="Helical" evidence="1">
    <location>
        <begin position="12"/>
        <end position="31"/>
    </location>
</feature>
<reference evidence="2" key="1">
    <citation type="journal article" date="2015" name="Nature">
        <title>Complex archaea that bridge the gap between prokaryotes and eukaryotes.</title>
        <authorList>
            <person name="Spang A."/>
            <person name="Saw J.H."/>
            <person name="Jorgensen S.L."/>
            <person name="Zaremba-Niedzwiedzka K."/>
            <person name="Martijn J."/>
            <person name="Lind A.E."/>
            <person name="van Eijk R."/>
            <person name="Schleper C."/>
            <person name="Guy L."/>
            <person name="Ettema T.J."/>
        </authorList>
    </citation>
    <scope>NUCLEOTIDE SEQUENCE</scope>
</reference>
<protein>
    <submittedName>
        <fullName evidence="2">Uncharacterized protein</fullName>
    </submittedName>
</protein>
<dbReference type="AlphaFoldDB" id="A0A0F9BA75"/>
<keyword evidence="1" id="KW-0812">Transmembrane</keyword>
<gene>
    <name evidence="2" type="ORF">LCGC14_2471400</name>
</gene>
<name>A0A0F9BA75_9ZZZZ</name>